<feature type="chain" id="PRO_5045854504" evidence="8">
    <location>
        <begin position="22"/>
        <end position="165"/>
    </location>
</feature>
<keyword evidence="4 7" id="KW-1133">Transmembrane helix</keyword>
<sequence length="165" mass="18014">MRRLACLTCLLLLLLTNHAGAETVEENLNPSKNNEPTTQQVDGSSTVVTVVKVVVALVVLIGGFLLAVRFINERTKGVRHSSRLSHLGGVPLGKDRSVQLVKVHGKIYVVGVGQNVELLDTIEDDEEWTSSADLPDSQHPSSSASPFLESFKQQLEQFQKNRGQS</sequence>
<evidence type="ECO:0000256" key="3">
    <source>
        <dbReference type="ARBA" id="ARBA00022692"/>
    </source>
</evidence>
<feature type="signal peptide" evidence="8">
    <location>
        <begin position="1"/>
        <end position="21"/>
    </location>
</feature>
<dbReference type="Pfam" id="PF04347">
    <property type="entry name" value="FliO"/>
    <property type="match status" value="1"/>
</dbReference>
<dbReference type="InterPro" id="IPR022781">
    <property type="entry name" value="Flagellar_biosynth_FliO"/>
</dbReference>
<keyword evidence="3 7" id="KW-0812">Transmembrane</keyword>
<keyword evidence="5 7" id="KW-0472">Membrane</keyword>
<keyword evidence="9" id="KW-0969">Cilium</keyword>
<evidence type="ECO:0000256" key="2">
    <source>
        <dbReference type="ARBA" id="ARBA00022475"/>
    </source>
</evidence>
<dbReference type="Proteomes" id="UP000078447">
    <property type="component" value="Unassembled WGS sequence"/>
</dbReference>
<comment type="caution">
    <text evidence="9">The sequence shown here is derived from an EMBL/GenBank/DDBJ whole genome shotgun (WGS) entry which is preliminary data.</text>
</comment>
<keyword evidence="10" id="KW-1185">Reference proteome</keyword>
<keyword evidence="9" id="KW-0282">Flagellum</keyword>
<keyword evidence="2" id="KW-1003">Cell membrane</keyword>
<evidence type="ECO:0000256" key="4">
    <source>
        <dbReference type="ARBA" id="ARBA00022989"/>
    </source>
</evidence>
<gene>
    <name evidence="9" type="ORF">A3783_03870</name>
</gene>
<evidence type="ECO:0000256" key="8">
    <source>
        <dbReference type="SAM" id="SignalP"/>
    </source>
</evidence>
<keyword evidence="8" id="KW-0732">Signal</keyword>
<protein>
    <submittedName>
        <fullName evidence="9">Flagellar biosynthesis protein FliO</fullName>
    </submittedName>
</protein>
<comment type="subcellular location">
    <subcellularLocation>
        <location evidence="1">Cell membrane</location>
    </subcellularLocation>
</comment>
<evidence type="ECO:0000313" key="10">
    <source>
        <dbReference type="Proteomes" id="UP000078447"/>
    </source>
</evidence>
<accession>A0ABX2VBK6</accession>
<keyword evidence="9" id="KW-0966">Cell projection</keyword>
<evidence type="ECO:0000256" key="7">
    <source>
        <dbReference type="SAM" id="Phobius"/>
    </source>
</evidence>
<evidence type="ECO:0000256" key="1">
    <source>
        <dbReference type="ARBA" id="ARBA00004236"/>
    </source>
</evidence>
<name>A0ABX2VBK6_9BACL</name>
<feature type="transmembrane region" description="Helical" evidence="7">
    <location>
        <begin position="45"/>
        <end position="71"/>
    </location>
</feature>
<reference evidence="9 10" key="1">
    <citation type="submission" date="2016-03" db="EMBL/GenBank/DDBJ databases">
        <authorList>
            <person name="Cho S.-Y."/>
            <person name="Lim S."/>
            <person name="Kim H."/>
            <person name="Soh E.H."/>
            <person name="Moon J.S."/>
        </authorList>
    </citation>
    <scope>NUCLEOTIDE SEQUENCE [LARGE SCALE GENOMIC DNA]</scope>
    <source>
        <strain evidence="9 10">KCTC 3810</strain>
    </source>
</reference>
<dbReference type="EMBL" id="LVVL01000001">
    <property type="protein sequence ID" value="OAN15091.1"/>
    <property type="molecule type" value="Genomic_DNA"/>
</dbReference>
<evidence type="ECO:0000256" key="5">
    <source>
        <dbReference type="ARBA" id="ARBA00023136"/>
    </source>
</evidence>
<organism evidence="9 10">
    <name type="scientific">Exiguobacterium undae</name>
    <dbReference type="NCBI Taxonomy" id="169177"/>
    <lineage>
        <taxon>Bacteria</taxon>
        <taxon>Bacillati</taxon>
        <taxon>Bacillota</taxon>
        <taxon>Bacilli</taxon>
        <taxon>Bacillales</taxon>
        <taxon>Bacillales Family XII. Incertae Sedis</taxon>
        <taxon>Exiguobacterium</taxon>
    </lineage>
</organism>
<evidence type="ECO:0000313" key="9">
    <source>
        <dbReference type="EMBL" id="OAN15091.1"/>
    </source>
</evidence>
<evidence type="ECO:0000256" key="6">
    <source>
        <dbReference type="SAM" id="MobiDB-lite"/>
    </source>
</evidence>
<feature type="region of interest" description="Disordered" evidence="6">
    <location>
        <begin position="127"/>
        <end position="146"/>
    </location>
</feature>
<proteinExistence type="predicted"/>